<evidence type="ECO:0000313" key="2">
    <source>
        <dbReference type="EMBL" id="SKA83249.1"/>
    </source>
</evidence>
<feature type="transmembrane region" description="Helical" evidence="1">
    <location>
        <begin position="169"/>
        <end position="196"/>
    </location>
</feature>
<dbReference type="AlphaFoldDB" id="A0A1T4X163"/>
<name>A0A1T4X163_9FIRM</name>
<dbReference type="RefSeq" id="WP_078784257.1">
    <property type="nucleotide sequence ID" value="NZ_CABIYV010000008.1"/>
</dbReference>
<dbReference type="Proteomes" id="UP000190286">
    <property type="component" value="Unassembled WGS sequence"/>
</dbReference>
<feature type="transmembrane region" description="Helical" evidence="1">
    <location>
        <begin position="84"/>
        <end position="107"/>
    </location>
</feature>
<dbReference type="InterPro" id="IPR038750">
    <property type="entry name" value="YczE/YyaS-like"/>
</dbReference>
<evidence type="ECO:0000313" key="3">
    <source>
        <dbReference type="Proteomes" id="UP000190286"/>
    </source>
</evidence>
<feature type="transmembrane region" description="Helical" evidence="1">
    <location>
        <begin position="113"/>
        <end position="131"/>
    </location>
</feature>
<gene>
    <name evidence="2" type="ORF">SAMN02745178_01296</name>
</gene>
<sequence>MNLLGQKITLRRILGMIAGVVIIGIGIAVFKFSRLGNDSISALNLRLAELVGLPFSIENVLMNLCLFVPQLLWGRRYIGLGTIINSFCIGFIVTFTGDAMTAVFGSADTLPVQLLWVAVAVLVIALGCSLYQTADLGVAPYDALSLMLADRLPVPYFGCRVFTDALCAVLAFLLGGLIGLGTLICAFGLGPFVQFFTRHFSEKVLRYKPEKK</sequence>
<feature type="transmembrane region" description="Helical" evidence="1">
    <location>
        <begin position="12"/>
        <end position="30"/>
    </location>
</feature>
<dbReference type="PANTHER" id="PTHR40078">
    <property type="entry name" value="INTEGRAL MEMBRANE PROTEIN-RELATED"/>
    <property type="match status" value="1"/>
</dbReference>
<proteinExistence type="predicted"/>
<dbReference type="OrthoDB" id="9814474at2"/>
<keyword evidence="1" id="KW-0472">Membrane</keyword>
<feature type="transmembrane region" description="Helical" evidence="1">
    <location>
        <begin position="50"/>
        <end position="72"/>
    </location>
</feature>
<evidence type="ECO:0000256" key="1">
    <source>
        <dbReference type="SAM" id="Phobius"/>
    </source>
</evidence>
<keyword evidence="3" id="KW-1185">Reference proteome</keyword>
<keyword evidence="1" id="KW-1133">Transmembrane helix</keyword>
<keyword evidence="1" id="KW-0812">Transmembrane</keyword>
<dbReference type="GeneID" id="93337771"/>
<organism evidence="2 3">
    <name type="scientific">Gemmiger formicilis</name>
    <dbReference type="NCBI Taxonomy" id="745368"/>
    <lineage>
        <taxon>Bacteria</taxon>
        <taxon>Bacillati</taxon>
        <taxon>Bacillota</taxon>
        <taxon>Clostridia</taxon>
        <taxon>Eubacteriales</taxon>
        <taxon>Gemmiger</taxon>
    </lineage>
</organism>
<dbReference type="PANTHER" id="PTHR40078:SF1">
    <property type="entry name" value="INTEGRAL MEMBRANE PROTEIN"/>
    <property type="match status" value="1"/>
</dbReference>
<accession>A0A1T4X163</accession>
<reference evidence="2 3" key="1">
    <citation type="submission" date="2017-02" db="EMBL/GenBank/DDBJ databases">
        <authorList>
            <person name="Peterson S.W."/>
        </authorList>
    </citation>
    <scope>NUCLEOTIDE SEQUENCE [LARGE SCALE GENOMIC DNA]</scope>
    <source>
        <strain evidence="2 3">ATCC 27749</strain>
    </source>
</reference>
<protein>
    <submittedName>
        <fullName evidence="2">Uncharacterized membrane protein YczE</fullName>
    </submittedName>
</protein>
<dbReference type="Pfam" id="PF19700">
    <property type="entry name" value="DUF6198"/>
    <property type="match status" value="1"/>
</dbReference>
<dbReference type="EMBL" id="FUYF01000005">
    <property type="protein sequence ID" value="SKA83249.1"/>
    <property type="molecule type" value="Genomic_DNA"/>
</dbReference>